<dbReference type="PANTHER" id="PTHR31325">
    <property type="entry name" value="OS01G0798800 PROTEIN-RELATED"/>
    <property type="match status" value="1"/>
</dbReference>
<evidence type="ECO:0000313" key="3">
    <source>
        <dbReference type="EMBL" id="CAL4970040.1"/>
    </source>
</evidence>
<feature type="domain" description="DUF4220" evidence="2">
    <location>
        <begin position="1"/>
        <end position="183"/>
    </location>
</feature>
<dbReference type="Proteomes" id="UP001497457">
    <property type="component" value="Chromosome 2b"/>
</dbReference>
<dbReference type="InterPro" id="IPR025315">
    <property type="entry name" value="DUF4220"/>
</dbReference>
<proteinExistence type="predicted"/>
<accession>A0ABC8ZZK0</accession>
<sequence>MSFWAPFVLVHLGGQDTITAFSKQDNELWMRQHLNLVTQAAVAGYVVAKASWPDHRLRAAMVLMFLSGCFRYAERTAAIRQWISKLLGSWGFELFDVTQTPIGDDAPIKKFILNNLLHSGTRKEWNIASSCGQLAVQRWRRNHQDTDSATTGKELEKIITSGVDFLTTMLILHIATDICYFWEDEASTKSSDAQLNKHMEMSRELSNYIMYLVFKCGVMLTTNSKLLHDRAHEEISKILSGQQGQRKYLDEKEAVMKLFDAKKEEEKQDQMRVDIQKHDEEPANNYNNTGDSHMRKLVQGVEATSLPVVPRACLVAKELISINDEASKHWWGIHHPCSHSHEISRPISTTARCLIEFHTRRLSSLLA</sequence>
<dbReference type="EMBL" id="OZ075112">
    <property type="protein sequence ID" value="CAL4970040.1"/>
    <property type="molecule type" value="Genomic_DNA"/>
</dbReference>
<feature type="coiled-coil region" evidence="1">
    <location>
        <begin position="249"/>
        <end position="281"/>
    </location>
</feature>
<name>A0ABC8ZZK0_9POAL</name>
<keyword evidence="4" id="KW-1185">Reference proteome</keyword>
<protein>
    <recommendedName>
        <fullName evidence="2">DUF4220 domain-containing protein</fullName>
    </recommendedName>
</protein>
<dbReference type="Pfam" id="PF13968">
    <property type="entry name" value="DUF4220"/>
    <property type="match status" value="1"/>
</dbReference>
<dbReference type="AlphaFoldDB" id="A0ABC8ZZK0"/>
<keyword evidence="1" id="KW-0175">Coiled coil</keyword>
<evidence type="ECO:0000313" key="4">
    <source>
        <dbReference type="Proteomes" id="UP001497457"/>
    </source>
</evidence>
<organism evidence="3 4">
    <name type="scientific">Urochloa decumbens</name>
    <dbReference type="NCBI Taxonomy" id="240449"/>
    <lineage>
        <taxon>Eukaryota</taxon>
        <taxon>Viridiplantae</taxon>
        <taxon>Streptophyta</taxon>
        <taxon>Embryophyta</taxon>
        <taxon>Tracheophyta</taxon>
        <taxon>Spermatophyta</taxon>
        <taxon>Magnoliopsida</taxon>
        <taxon>Liliopsida</taxon>
        <taxon>Poales</taxon>
        <taxon>Poaceae</taxon>
        <taxon>PACMAD clade</taxon>
        <taxon>Panicoideae</taxon>
        <taxon>Panicodae</taxon>
        <taxon>Paniceae</taxon>
        <taxon>Melinidinae</taxon>
        <taxon>Urochloa</taxon>
    </lineage>
</organism>
<evidence type="ECO:0000259" key="2">
    <source>
        <dbReference type="Pfam" id="PF13968"/>
    </source>
</evidence>
<reference evidence="3" key="1">
    <citation type="submission" date="2024-10" db="EMBL/GenBank/DDBJ databases">
        <authorList>
            <person name="Ryan C."/>
        </authorList>
    </citation>
    <scope>NUCLEOTIDE SEQUENCE [LARGE SCALE GENOMIC DNA]</scope>
</reference>
<gene>
    <name evidence="3" type="ORF">URODEC1_LOCUS49892</name>
</gene>
<evidence type="ECO:0000256" key="1">
    <source>
        <dbReference type="SAM" id="Coils"/>
    </source>
</evidence>